<evidence type="ECO:0000313" key="3">
    <source>
        <dbReference type="Proteomes" id="UP000255476"/>
    </source>
</evidence>
<evidence type="ECO:0000313" key="1">
    <source>
        <dbReference type="EMBL" id="SUO80779.1"/>
    </source>
</evidence>
<dbReference type="EMBL" id="UHHT01000001">
    <property type="protein sequence ID" value="SUO80779.1"/>
    <property type="molecule type" value="Genomic_DNA"/>
</dbReference>
<evidence type="ECO:0000313" key="4">
    <source>
        <dbReference type="Proteomes" id="UP000269903"/>
    </source>
</evidence>
<evidence type="ECO:0000313" key="2">
    <source>
        <dbReference type="EMBL" id="VEF09296.1"/>
    </source>
</evidence>
<organism evidence="2 4">
    <name type="scientific">Streptococcus equi subsp. zooepidemicus</name>
    <dbReference type="NCBI Taxonomy" id="40041"/>
    <lineage>
        <taxon>Bacteria</taxon>
        <taxon>Bacillati</taxon>
        <taxon>Bacillota</taxon>
        <taxon>Bacilli</taxon>
        <taxon>Lactobacillales</taxon>
        <taxon>Streptococcaceae</taxon>
        <taxon>Streptococcus</taxon>
    </lineage>
</organism>
<dbReference type="EMBL" id="LR134317">
    <property type="protein sequence ID" value="VEF09296.1"/>
    <property type="molecule type" value="Genomic_DNA"/>
</dbReference>
<accession>A0A2X3RSW6</accession>
<reference evidence="1 3" key="1">
    <citation type="submission" date="2018-06" db="EMBL/GenBank/DDBJ databases">
        <authorList>
            <consortium name="Pathogen Informatics"/>
            <person name="Doyle S."/>
        </authorList>
    </citation>
    <scope>NUCLEOTIDE SEQUENCE [LARGE SCALE GENOMIC DNA]</scope>
    <source>
        <strain evidence="1 3">NCTC7023</strain>
    </source>
</reference>
<dbReference type="Proteomes" id="UP000255476">
    <property type="component" value="Unassembled WGS sequence"/>
</dbReference>
<proteinExistence type="predicted"/>
<protein>
    <submittedName>
        <fullName evidence="2">Uncharacterized protein</fullName>
    </submittedName>
</protein>
<reference evidence="2 4" key="2">
    <citation type="submission" date="2018-12" db="EMBL/GenBank/DDBJ databases">
        <authorList>
            <consortium name="Pathogen Informatics"/>
        </authorList>
    </citation>
    <scope>NUCLEOTIDE SEQUENCE [LARGE SCALE GENOMIC DNA]</scope>
    <source>
        <strain evidence="2 4">NCTC6180</strain>
    </source>
</reference>
<gene>
    <name evidence="2" type="ORF">NCTC6180_01861</name>
    <name evidence="1" type="ORF">NCTC7023_00531</name>
</gene>
<sequence length="29" mass="3656">MNMIMENFEVLELEFVEVRNEQTTNWYFV</sequence>
<dbReference type="Proteomes" id="UP000269903">
    <property type="component" value="Chromosome"/>
</dbReference>
<name>A0A2X3RSW6_STRSZ</name>
<dbReference type="AlphaFoldDB" id="A0A2X3RSW6"/>